<reference evidence="3 4" key="1">
    <citation type="submission" date="2020-01" db="EMBL/GenBank/DDBJ databases">
        <authorList>
            <person name="Gupta K D."/>
        </authorList>
    </citation>
    <scope>NUCLEOTIDE SEQUENCE [LARGE SCALE GENOMIC DNA]</scope>
</reference>
<proteinExistence type="predicted"/>
<evidence type="ECO:0008006" key="5">
    <source>
        <dbReference type="Google" id="ProtNLM"/>
    </source>
</evidence>
<dbReference type="InterPro" id="IPR008040">
    <property type="entry name" value="Hydant_A_N"/>
</dbReference>
<accession>A0A8S0WAE9</accession>
<dbReference type="Proteomes" id="UP000467700">
    <property type="component" value="Unassembled WGS sequence"/>
</dbReference>
<keyword evidence="4" id="KW-1185">Reference proteome</keyword>
<dbReference type="InterPro" id="IPR002821">
    <property type="entry name" value="Hydantoinase_A"/>
</dbReference>
<dbReference type="PANTHER" id="PTHR11365:SF10">
    <property type="entry name" value="HYDANTOINASE_OXOPROLINASE"/>
    <property type="match status" value="1"/>
</dbReference>
<name>A0A8S0WAE9_CYCAE</name>
<evidence type="ECO:0000259" key="2">
    <source>
        <dbReference type="Pfam" id="PF05378"/>
    </source>
</evidence>
<sequence>MTNPSKYRLGVDVGGTNTDAILLDITKANKNAVVASFKHVTTPDITTGIEKAVQHVLENARVSAGSEGILSLTIGTTHFVNAVVQLDSRCLEKVAVVRLAAPYTTECPPFIDFPEGLKSIMNGHTTVIDGGLQIDGRVINELREEQVVEQARVIHEKGLKNVVVVGVYSPLDVEGKQEYQAREILRRELGDRVNVVCSRDVGHVGFLERENASILNASIMSFAQRTILSYKRAMKRLGLRCPLYLTQNDGTLITAEEAALLPIKTFSSGATNSMRGASFLGGLDIRSAKTEERSSIIVVDIGGTTTDVGVLLPSGFPRQAAAFVEVAGVRTK</sequence>
<dbReference type="SUPFAM" id="SSF53067">
    <property type="entry name" value="Actin-like ATPase domain"/>
    <property type="match status" value="1"/>
</dbReference>
<dbReference type="Pfam" id="PF05378">
    <property type="entry name" value="Hydant_A_N"/>
    <property type="match status" value="1"/>
</dbReference>
<dbReference type="PANTHER" id="PTHR11365">
    <property type="entry name" value="5-OXOPROLINASE RELATED"/>
    <property type="match status" value="1"/>
</dbReference>
<dbReference type="OrthoDB" id="5404895at2759"/>
<dbReference type="AlphaFoldDB" id="A0A8S0WAE9"/>
<evidence type="ECO:0000259" key="1">
    <source>
        <dbReference type="Pfam" id="PF01968"/>
    </source>
</evidence>
<dbReference type="EMBL" id="CACVBS010000038">
    <property type="protein sequence ID" value="CAA7263046.1"/>
    <property type="molecule type" value="Genomic_DNA"/>
</dbReference>
<protein>
    <recommendedName>
        <fullName evidence="5">Hydantoinase</fullName>
    </recommendedName>
</protein>
<evidence type="ECO:0000313" key="4">
    <source>
        <dbReference type="Proteomes" id="UP000467700"/>
    </source>
</evidence>
<comment type="caution">
    <text evidence="3">The sequence shown here is derived from an EMBL/GenBank/DDBJ whole genome shotgun (WGS) entry which is preliminary data.</text>
</comment>
<dbReference type="InterPro" id="IPR045079">
    <property type="entry name" value="Oxoprolinase-like"/>
</dbReference>
<organism evidence="3 4">
    <name type="scientific">Cyclocybe aegerita</name>
    <name type="common">Black poplar mushroom</name>
    <name type="synonym">Agrocybe aegerita</name>
    <dbReference type="NCBI Taxonomy" id="1973307"/>
    <lineage>
        <taxon>Eukaryota</taxon>
        <taxon>Fungi</taxon>
        <taxon>Dikarya</taxon>
        <taxon>Basidiomycota</taxon>
        <taxon>Agaricomycotina</taxon>
        <taxon>Agaricomycetes</taxon>
        <taxon>Agaricomycetidae</taxon>
        <taxon>Agaricales</taxon>
        <taxon>Agaricineae</taxon>
        <taxon>Bolbitiaceae</taxon>
        <taxon>Cyclocybe</taxon>
    </lineage>
</organism>
<dbReference type="InterPro" id="IPR043129">
    <property type="entry name" value="ATPase_NBD"/>
</dbReference>
<feature type="domain" description="Hydantoinase/oxoprolinase N-terminal" evidence="2">
    <location>
        <begin position="8"/>
        <end position="188"/>
    </location>
</feature>
<dbReference type="GO" id="GO:0016787">
    <property type="term" value="F:hydrolase activity"/>
    <property type="evidence" value="ECO:0007669"/>
    <property type="project" value="InterPro"/>
</dbReference>
<dbReference type="Pfam" id="PF01968">
    <property type="entry name" value="Hydantoinase_A"/>
    <property type="match status" value="1"/>
</dbReference>
<evidence type="ECO:0000313" key="3">
    <source>
        <dbReference type="EMBL" id="CAA7263046.1"/>
    </source>
</evidence>
<gene>
    <name evidence="3" type="ORF">AAE3_LOCUS5276</name>
</gene>
<feature type="domain" description="Hydantoinase A/oxoprolinase" evidence="1">
    <location>
        <begin position="209"/>
        <end position="311"/>
    </location>
</feature>